<dbReference type="Proteomes" id="UP000070449">
    <property type="component" value="Unassembled WGS sequence"/>
</dbReference>
<sequence length="387" mass="44161">MVRIEEVNNIRRATIDTPHGQINTPTFMPDATYGTVQEVSMQDLRDVGINEFVTTTLHIEQAIGSEYLKEYGSMHKFTGWDRPILTDSGGFQVYSLIHRNSSKHNQITEAGCSFIDYKTGNYNFLSPERSQYIQHLIGSDIRVVLDEPLIEDDSISKIRQSVERTTRWAQRSKKAFLEFNQLSEADFNNPEIKRPLLCAVIQGASSFEYRKISAEGLIDIGFDIYGFGGMPLRGKYSWKEDGKAGSFYHELTSYVAELIPKDKIRYALGVGNPDNLKFAIESGWDLFDTVLPTRNARHGYLYVNSGEGDASYDNFDVMHIKSERYKFDERQIDTKLVNPAYPKLSRAYLRHLIRMKSGSGTRVATMHNLQFYTQFLNGLLNRSPIPA</sequence>
<dbReference type="GO" id="GO:0002099">
    <property type="term" value="P:tRNA wobble guanine modification"/>
    <property type="evidence" value="ECO:0007669"/>
    <property type="project" value="TreeGrafter"/>
</dbReference>
<dbReference type="GO" id="GO:0005737">
    <property type="term" value="C:cytoplasm"/>
    <property type="evidence" value="ECO:0007669"/>
    <property type="project" value="TreeGrafter"/>
</dbReference>
<dbReference type="NCBIfam" id="TIGR00449">
    <property type="entry name" value="tgt_general"/>
    <property type="match status" value="1"/>
</dbReference>
<keyword evidence="3" id="KW-0808">Transferase</keyword>
<dbReference type="GO" id="GO:0016757">
    <property type="term" value="F:glycosyltransferase activity"/>
    <property type="evidence" value="ECO:0007669"/>
    <property type="project" value="UniProtKB-KW"/>
</dbReference>
<evidence type="ECO:0000256" key="1">
    <source>
        <dbReference type="ARBA" id="ARBA00022694"/>
    </source>
</evidence>
<keyword evidence="1" id="KW-0819">tRNA processing</keyword>
<evidence type="ECO:0000313" key="3">
    <source>
        <dbReference type="EMBL" id="KXK10154.1"/>
    </source>
</evidence>
<accession>A0A136KL63</accession>
<dbReference type="STRING" id="1617427.UZ20_WS6002000068"/>
<dbReference type="PANTHER" id="PTHR46499">
    <property type="entry name" value="QUEUINE TRNA-RIBOSYLTRANSFERASE"/>
    <property type="match status" value="1"/>
</dbReference>
<proteinExistence type="predicted"/>
<dbReference type="InterPro" id="IPR036511">
    <property type="entry name" value="TGT-like_sf"/>
</dbReference>
<name>A0A136KL63_9BACT</name>
<keyword evidence="3" id="KW-0328">Glycosyltransferase</keyword>
<organism evidence="3 4">
    <name type="scientific">candidate division WS6 bacterium OLB21</name>
    <dbReference type="NCBI Taxonomy" id="1617427"/>
    <lineage>
        <taxon>Bacteria</taxon>
        <taxon>Candidatus Dojkabacteria</taxon>
    </lineage>
</organism>
<reference evidence="3 4" key="1">
    <citation type="submission" date="2015-02" db="EMBL/GenBank/DDBJ databases">
        <title>Improved understanding of the partial-nitritation anammox process through 23 genomes representing the majority of the microbial community.</title>
        <authorList>
            <person name="Speth D.R."/>
            <person name="In T Zandt M."/>
            <person name="Guerrero Cruz S."/>
            <person name="Jetten M.S."/>
            <person name="Dutilh B.E."/>
        </authorList>
    </citation>
    <scope>NUCLEOTIDE SEQUENCE [LARGE SCALE GENOMIC DNA]</scope>
    <source>
        <strain evidence="3">OLB21</strain>
    </source>
</reference>
<dbReference type="InterPro" id="IPR050076">
    <property type="entry name" value="ArchSynthase1/Queuine_TRR"/>
</dbReference>
<dbReference type="SUPFAM" id="SSF51713">
    <property type="entry name" value="tRNA-guanine transglycosylase"/>
    <property type="match status" value="1"/>
</dbReference>
<dbReference type="Gene3D" id="3.20.20.105">
    <property type="entry name" value="Queuine tRNA-ribosyltransferase-like"/>
    <property type="match status" value="1"/>
</dbReference>
<evidence type="ECO:0000259" key="2">
    <source>
        <dbReference type="Pfam" id="PF01702"/>
    </source>
</evidence>
<feature type="domain" description="tRNA-guanine(15) transglycosylase-like" evidence="2">
    <location>
        <begin position="10"/>
        <end position="378"/>
    </location>
</feature>
<dbReference type="EC" id="2.4.2.29" evidence="3"/>
<evidence type="ECO:0000313" key="4">
    <source>
        <dbReference type="Proteomes" id="UP000070449"/>
    </source>
</evidence>
<gene>
    <name evidence="3" type="primary">tgt</name>
    <name evidence="3" type="ORF">UZ20_WS6002000068</name>
</gene>
<dbReference type="EMBL" id="JYPD01000008">
    <property type="protein sequence ID" value="KXK10154.1"/>
    <property type="molecule type" value="Genomic_DNA"/>
</dbReference>
<protein>
    <submittedName>
        <fullName evidence="3">Queuine tRNA-ribosyltransferase</fullName>
        <ecNumber evidence="3">2.4.2.29</ecNumber>
    </submittedName>
</protein>
<dbReference type="AlphaFoldDB" id="A0A136KL63"/>
<dbReference type="Pfam" id="PF01702">
    <property type="entry name" value="TGT"/>
    <property type="match status" value="1"/>
</dbReference>
<dbReference type="PATRIC" id="fig|1617427.3.peg.72"/>
<dbReference type="InterPro" id="IPR002616">
    <property type="entry name" value="tRNA_ribo_trans-like"/>
</dbReference>
<dbReference type="PANTHER" id="PTHR46499:SF1">
    <property type="entry name" value="QUEUINE TRNA-RIBOSYLTRANSFERASE"/>
    <property type="match status" value="1"/>
</dbReference>
<comment type="caution">
    <text evidence="3">The sequence shown here is derived from an EMBL/GenBank/DDBJ whole genome shotgun (WGS) entry which is preliminary data.</text>
</comment>